<dbReference type="EMBL" id="CYUD01000017">
    <property type="protein sequence ID" value="CUK17374.1"/>
    <property type="molecule type" value="Genomic_DNA"/>
</dbReference>
<dbReference type="Proteomes" id="UP000051260">
    <property type="component" value="Unassembled WGS sequence"/>
</dbReference>
<keyword evidence="3" id="KW-1185">Reference proteome</keyword>
<dbReference type="AlphaFoldDB" id="A0A0P1IQ72"/>
<feature type="region of interest" description="Disordered" evidence="1">
    <location>
        <begin position="1"/>
        <end position="29"/>
    </location>
</feature>
<reference evidence="3" key="1">
    <citation type="submission" date="2015-09" db="EMBL/GenBank/DDBJ databases">
        <authorList>
            <person name="Rodrigo-Torres L."/>
            <person name="Arahal D.R."/>
        </authorList>
    </citation>
    <scope>NUCLEOTIDE SEQUENCE [LARGE SCALE GENOMIC DNA]</scope>
    <source>
        <strain evidence="3">CECT 5091</strain>
    </source>
</reference>
<name>A0A0P1IQ72_9RHOB</name>
<dbReference type="STRING" id="1715692.RUE5091_04111"/>
<protein>
    <submittedName>
        <fullName evidence="2">Uncharacterized protein</fullName>
    </submittedName>
</protein>
<gene>
    <name evidence="2" type="ORF">RUE5091_04111</name>
</gene>
<sequence>MHGARGGHAAGPSHPSWKHGERSRETEEMRKTINELIRADRELQKLID</sequence>
<organism evidence="2 3">
    <name type="scientific">Ruegeria denitrificans</name>
    <dbReference type="NCBI Taxonomy" id="1715692"/>
    <lineage>
        <taxon>Bacteria</taxon>
        <taxon>Pseudomonadati</taxon>
        <taxon>Pseudomonadota</taxon>
        <taxon>Alphaproteobacteria</taxon>
        <taxon>Rhodobacterales</taxon>
        <taxon>Roseobacteraceae</taxon>
        <taxon>Ruegeria</taxon>
    </lineage>
</organism>
<proteinExistence type="predicted"/>
<accession>A0A0P1IQ72</accession>
<feature type="compositionally biased region" description="Basic and acidic residues" evidence="1">
    <location>
        <begin position="18"/>
        <end position="29"/>
    </location>
</feature>
<evidence type="ECO:0000313" key="3">
    <source>
        <dbReference type="Proteomes" id="UP000051260"/>
    </source>
</evidence>
<evidence type="ECO:0000313" key="2">
    <source>
        <dbReference type="EMBL" id="CUK17374.1"/>
    </source>
</evidence>
<evidence type="ECO:0000256" key="1">
    <source>
        <dbReference type="SAM" id="MobiDB-lite"/>
    </source>
</evidence>